<feature type="chain" id="PRO_5040205375" description="Protein-S-isoprenylcysteine O-methyltransferase" evidence="6">
    <location>
        <begin position="24"/>
        <end position="230"/>
    </location>
</feature>
<keyword evidence="5" id="KW-0808">Transferase</keyword>
<dbReference type="GO" id="GO:0004671">
    <property type="term" value="F:protein C-terminal S-isoprenylcysteine carboxyl O-methyltransferase activity"/>
    <property type="evidence" value="ECO:0007669"/>
    <property type="project" value="UniProtKB-EC"/>
</dbReference>
<keyword evidence="6" id="KW-0732">Signal</keyword>
<evidence type="ECO:0000256" key="3">
    <source>
        <dbReference type="ARBA" id="ARBA00022989"/>
    </source>
</evidence>
<evidence type="ECO:0000256" key="4">
    <source>
        <dbReference type="ARBA" id="ARBA00023136"/>
    </source>
</evidence>
<dbReference type="Proteomes" id="UP000720189">
    <property type="component" value="Unassembled WGS sequence"/>
</dbReference>
<evidence type="ECO:0000256" key="1">
    <source>
        <dbReference type="ARBA" id="ARBA00004141"/>
    </source>
</evidence>
<dbReference type="PANTHER" id="PTHR12714">
    <property type="entry name" value="PROTEIN-S ISOPRENYLCYSTEINE O-METHYLTRANSFERASE"/>
    <property type="match status" value="1"/>
</dbReference>
<organism evidence="7 8">
    <name type="scientific">Fusarium redolens</name>
    <dbReference type="NCBI Taxonomy" id="48865"/>
    <lineage>
        <taxon>Eukaryota</taxon>
        <taxon>Fungi</taxon>
        <taxon>Dikarya</taxon>
        <taxon>Ascomycota</taxon>
        <taxon>Pezizomycotina</taxon>
        <taxon>Sordariomycetes</taxon>
        <taxon>Hypocreomycetidae</taxon>
        <taxon>Hypocreales</taxon>
        <taxon>Nectriaceae</taxon>
        <taxon>Fusarium</taxon>
        <taxon>Fusarium redolens species complex</taxon>
    </lineage>
</organism>
<evidence type="ECO:0000256" key="2">
    <source>
        <dbReference type="ARBA" id="ARBA00022692"/>
    </source>
</evidence>
<accession>A0A9P9GJZ6</accession>
<reference evidence="7" key="1">
    <citation type="journal article" date="2021" name="Nat. Commun.">
        <title>Genetic determinants of endophytism in the Arabidopsis root mycobiome.</title>
        <authorList>
            <person name="Mesny F."/>
            <person name="Miyauchi S."/>
            <person name="Thiergart T."/>
            <person name="Pickel B."/>
            <person name="Atanasova L."/>
            <person name="Karlsson M."/>
            <person name="Huettel B."/>
            <person name="Barry K.W."/>
            <person name="Haridas S."/>
            <person name="Chen C."/>
            <person name="Bauer D."/>
            <person name="Andreopoulos W."/>
            <person name="Pangilinan J."/>
            <person name="LaButti K."/>
            <person name="Riley R."/>
            <person name="Lipzen A."/>
            <person name="Clum A."/>
            <person name="Drula E."/>
            <person name="Henrissat B."/>
            <person name="Kohler A."/>
            <person name="Grigoriev I.V."/>
            <person name="Martin F.M."/>
            <person name="Hacquard S."/>
        </authorList>
    </citation>
    <scope>NUCLEOTIDE SEQUENCE</scope>
    <source>
        <strain evidence="7">MPI-CAGE-AT-0023</strain>
    </source>
</reference>
<comment type="caution">
    <text evidence="5">Lacks conserved residue(s) required for the propagation of feature annotation.</text>
</comment>
<dbReference type="Gene3D" id="1.20.120.1630">
    <property type="match status" value="1"/>
</dbReference>
<dbReference type="PANTHER" id="PTHR12714:SF9">
    <property type="entry name" value="PROTEIN-S-ISOPRENYLCYSTEINE O-METHYLTRANSFERASE"/>
    <property type="match status" value="1"/>
</dbReference>
<feature type="signal peptide" evidence="6">
    <location>
        <begin position="1"/>
        <end position="23"/>
    </location>
</feature>
<keyword evidence="4 5" id="KW-0472">Membrane</keyword>
<dbReference type="OrthoDB" id="422086at2759"/>
<sequence>MLSLQTLAFVLVLLLSTYLTVLCSTPPNPTPARVWKKDALGYYASSSAANIRRILITGFTIFHVALILALPGAEAICPHLANLNALLFKWSTYTLTCFLLIICIGAPLRFMSFQRLGKNFTFNLAQPDRLTTTGIYRYVQHPSYTGQVVVLGTNSVLFLRWDGVLACWIPETVSATLNGWGYMAFSLAFLLMAWKLAQRVKDEETILRETFGHEWEKWHHSAKRFIPGVF</sequence>
<dbReference type="EC" id="2.1.1.100" evidence="5"/>
<feature type="transmembrane region" description="Helical" evidence="5">
    <location>
        <begin position="51"/>
        <end position="70"/>
    </location>
</feature>
<dbReference type="GO" id="GO:0005789">
    <property type="term" value="C:endoplasmic reticulum membrane"/>
    <property type="evidence" value="ECO:0007669"/>
    <property type="project" value="UniProtKB-SubCell"/>
</dbReference>
<proteinExistence type="inferred from homology"/>
<keyword evidence="5" id="KW-0256">Endoplasmic reticulum</keyword>
<evidence type="ECO:0000256" key="5">
    <source>
        <dbReference type="RuleBase" id="RU362022"/>
    </source>
</evidence>
<evidence type="ECO:0000313" key="7">
    <source>
        <dbReference type="EMBL" id="KAH7239897.1"/>
    </source>
</evidence>
<evidence type="ECO:0000256" key="6">
    <source>
        <dbReference type="SAM" id="SignalP"/>
    </source>
</evidence>
<dbReference type="InterPro" id="IPR007269">
    <property type="entry name" value="ICMT_MeTrfase"/>
</dbReference>
<comment type="caution">
    <text evidence="7">The sequence shown here is derived from an EMBL/GenBank/DDBJ whole genome shotgun (WGS) entry which is preliminary data.</text>
</comment>
<keyword evidence="8" id="KW-1185">Reference proteome</keyword>
<keyword evidence="2 5" id="KW-0812">Transmembrane</keyword>
<dbReference type="EMBL" id="JAGMUX010000014">
    <property type="protein sequence ID" value="KAH7239897.1"/>
    <property type="molecule type" value="Genomic_DNA"/>
</dbReference>
<keyword evidence="5" id="KW-0489">Methyltransferase</keyword>
<keyword evidence="5" id="KW-0949">S-adenosyl-L-methionine</keyword>
<feature type="transmembrane region" description="Helical" evidence="5">
    <location>
        <begin position="90"/>
        <end position="110"/>
    </location>
</feature>
<protein>
    <recommendedName>
        <fullName evidence="5">Protein-S-isoprenylcysteine O-methyltransferase</fullName>
        <ecNumber evidence="5">2.1.1.100</ecNumber>
    </recommendedName>
</protein>
<keyword evidence="3 5" id="KW-1133">Transmembrane helix</keyword>
<comment type="catalytic activity">
    <reaction evidence="5">
        <text>[protein]-C-terminal S-[(2E,6E)-farnesyl]-L-cysteine + S-adenosyl-L-methionine = [protein]-C-terminal S-[(2E,6E)-farnesyl]-L-cysteine methyl ester + S-adenosyl-L-homocysteine</text>
        <dbReference type="Rhea" id="RHEA:21672"/>
        <dbReference type="Rhea" id="RHEA-COMP:12125"/>
        <dbReference type="Rhea" id="RHEA-COMP:12126"/>
        <dbReference type="ChEBI" id="CHEBI:57856"/>
        <dbReference type="ChEBI" id="CHEBI:59789"/>
        <dbReference type="ChEBI" id="CHEBI:90510"/>
        <dbReference type="ChEBI" id="CHEBI:90511"/>
        <dbReference type="EC" id="2.1.1.100"/>
    </reaction>
</comment>
<name>A0A9P9GJZ6_FUSRE</name>
<comment type="subcellular location">
    <subcellularLocation>
        <location evidence="5">Endoplasmic reticulum membrane</location>
        <topology evidence="5">Multi-pass membrane protein</topology>
    </subcellularLocation>
    <subcellularLocation>
        <location evidence="1">Membrane</location>
        <topology evidence="1">Multi-pass membrane protein</topology>
    </subcellularLocation>
</comment>
<dbReference type="GeneID" id="70223460"/>
<evidence type="ECO:0000313" key="8">
    <source>
        <dbReference type="Proteomes" id="UP000720189"/>
    </source>
</evidence>
<comment type="similarity">
    <text evidence="5">Belongs to the class VI-like SAM-binding methyltransferase superfamily. Isoprenylcysteine carboxyl methyltransferase family.</text>
</comment>
<gene>
    <name evidence="7" type="ORF">BKA55DRAFT_576725</name>
</gene>
<dbReference type="AlphaFoldDB" id="A0A9P9GJZ6"/>
<dbReference type="Pfam" id="PF04140">
    <property type="entry name" value="ICMT"/>
    <property type="match status" value="1"/>
</dbReference>
<dbReference type="GO" id="GO:0032259">
    <property type="term" value="P:methylation"/>
    <property type="evidence" value="ECO:0007669"/>
    <property type="project" value="UniProtKB-KW"/>
</dbReference>
<dbReference type="RefSeq" id="XP_046045691.1">
    <property type="nucleotide sequence ID" value="XM_046193506.1"/>
</dbReference>